<organism evidence="1 2">
    <name type="scientific">Pluteus cervinus</name>
    <dbReference type="NCBI Taxonomy" id="181527"/>
    <lineage>
        <taxon>Eukaryota</taxon>
        <taxon>Fungi</taxon>
        <taxon>Dikarya</taxon>
        <taxon>Basidiomycota</taxon>
        <taxon>Agaricomycotina</taxon>
        <taxon>Agaricomycetes</taxon>
        <taxon>Agaricomycetidae</taxon>
        <taxon>Agaricales</taxon>
        <taxon>Pluteineae</taxon>
        <taxon>Pluteaceae</taxon>
        <taxon>Pluteus</taxon>
    </lineage>
</organism>
<proteinExistence type="predicted"/>
<accession>A0ACD3A528</accession>
<feature type="non-terminal residue" evidence="1">
    <location>
        <position position="171"/>
    </location>
</feature>
<dbReference type="Proteomes" id="UP000308600">
    <property type="component" value="Unassembled WGS sequence"/>
</dbReference>
<evidence type="ECO:0000313" key="2">
    <source>
        <dbReference type="Proteomes" id="UP000308600"/>
    </source>
</evidence>
<dbReference type="EMBL" id="ML208715">
    <property type="protein sequence ID" value="TFK60933.1"/>
    <property type="molecule type" value="Genomic_DNA"/>
</dbReference>
<reference evidence="1 2" key="1">
    <citation type="journal article" date="2019" name="Nat. Ecol. Evol.">
        <title>Megaphylogeny resolves global patterns of mushroom evolution.</title>
        <authorList>
            <person name="Varga T."/>
            <person name="Krizsan K."/>
            <person name="Foldi C."/>
            <person name="Dima B."/>
            <person name="Sanchez-Garcia M."/>
            <person name="Sanchez-Ramirez S."/>
            <person name="Szollosi G.J."/>
            <person name="Szarkandi J.G."/>
            <person name="Papp V."/>
            <person name="Albert L."/>
            <person name="Andreopoulos W."/>
            <person name="Angelini C."/>
            <person name="Antonin V."/>
            <person name="Barry K.W."/>
            <person name="Bougher N.L."/>
            <person name="Buchanan P."/>
            <person name="Buyck B."/>
            <person name="Bense V."/>
            <person name="Catcheside P."/>
            <person name="Chovatia M."/>
            <person name="Cooper J."/>
            <person name="Damon W."/>
            <person name="Desjardin D."/>
            <person name="Finy P."/>
            <person name="Geml J."/>
            <person name="Haridas S."/>
            <person name="Hughes K."/>
            <person name="Justo A."/>
            <person name="Karasinski D."/>
            <person name="Kautmanova I."/>
            <person name="Kiss B."/>
            <person name="Kocsube S."/>
            <person name="Kotiranta H."/>
            <person name="LaButti K.M."/>
            <person name="Lechner B.E."/>
            <person name="Liimatainen K."/>
            <person name="Lipzen A."/>
            <person name="Lukacs Z."/>
            <person name="Mihaltcheva S."/>
            <person name="Morgado L.N."/>
            <person name="Niskanen T."/>
            <person name="Noordeloos M.E."/>
            <person name="Ohm R.A."/>
            <person name="Ortiz-Santana B."/>
            <person name="Ovrebo C."/>
            <person name="Racz N."/>
            <person name="Riley R."/>
            <person name="Savchenko A."/>
            <person name="Shiryaev A."/>
            <person name="Soop K."/>
            <person name="Spirin V."/>
            <person name="Szebenyi C."/>
            <person name="Tomsovsky M."/>
            <person name="Tulloss R.E."/>
            <person name="Uehling J."/>
            <person name="Grigoriev I.V."/>
            <person name="Vagvolgyi C."/>
            <person name="Papp T."/>
            <person name="Martin F.M."/>
            <person name="Miettinen O."/>
            <person name="Hibbett D.S."/>
            <person name="Nagy L.G."/>
        </authorList>
    </citation>
    <scope>NUCLEOTIDE SEQUENCE [LARGE SCALE GENOMIC DNA]</scope>
    <source>
        <strain evidence="1 2">NL-1719</strain>
    </source>
</reference>
<feature type="non-terminal residue" evidence="1">
    <location>
        <position position="1"/>
    </location>
</feature>
<keyword evidence="2" id="KW-1185">Reference proteome</keyword>
<protein>
    <submittedName>
        <fullName evidence="1">Uncharacterized protein</fullName>
    </submittedName>
</protein>
<gene>
    <name evidence="1" type="ORF">BDN72DRAFT_747725</name>
</gene>
<sequence>QEEVLDGLNMWAQNPDERLVSVLVGDIREEASLIAHKLCEHFSDQKRLGSAVFFPETTQNVEPSCRFLVSTIARDLAALDPAFAESIADAIARSPRLARQSDDLSGQFENLLVHPLQSLTVVGPVLIVIDGLDRCSDYLKFVEALGSNQVLKNIPRNIRFLLTVGPQSELL</sequence>
<name>A0ACD3A528_9AGAR</name>
<evidence type="ECO:0000313" key="1">
    <source>
        <dbReference type="EMBL" id="TFK60933.1"/>
    </source>
</evidence>